<dbReference type="EMBL" id="JAVFWL010000003">
    <property type="protein sequence ID" value="KAK6742162.1"/>
    <property type="molecule type" value="Genomic_DNA"/>
</dbReference>
<comment type="caution">
    <text evidence="1">The sequence shown here is derived from an EMBL/GenBank/DDBJ whole genome shotgun (WGS) entry which is preliminary data.</text>
</comment>
<name>A0ABR1CV12_NECAM</name>
<accession>A0ABR1CV12</accession>
<proteinExistence type="predicted"/>
<evidence type="ECO:0000313" key="2">
    <source>
        <dbReference type="Proteomes" id="UP001303046"/>
    </source>
</evidence>
<organism evidence="1 2">
    <name type="scientific">Necator americanus</name>
    <name type="common">Human hookworm</name>
    <dbReference type="NCBI Taxonomy" id="51031"/>
    <lineage>
        <taxon>Eukaryota</taxon>
        <taxon>Metazoa</taxon>
        <taxon>Ecdysozoa</taxon>
        <taxon>Nematoda</taxon>
        <taxon>Chromadorea</taxon>
        <taxon>Rhabditida</taxon>
        <taxon>Rhabditina</taxon>
        <taxon>Rhabditomorpha</taxon>
        <taxon>Strongyloidea</taxon>
        <taxon>Ancylostomatidae</taxon>
        <taxon>Bunostominae</taxon>
        <taxon>Necator</taxon>
    </lineage>
</organism>
<dbReference type="Proteomes" id="UP001303046">
    <property type="component" value="Unassembled WGS sequence"/>
</dbReference>
<gene>
    <name evidence="1" type="primary">Necator_chrIII.g10571</name>
    <name evidence="1" type="ORF">RB195_009806</name>
</gene>
<keyword evidence="2" id="KW-1185">Reference proteome</keyword>
<sequence length="66" mass="7279">MVLLTSQSSVYAAFEALCCLQRCIGGDFGVNRGDIEGIMTPSPSRRAFRRCSVNMFVRETGEDSLE</sequence>
<protein>
    <submittedName>
        <fullName evidence="1">Uncharacterized protein</fullName>
    </submittedName>
</protein>
<evidence type="ECO:0000313" key="1">
    <source>
        <dbReference type="EMBL" id="KAK6742162.1"/>
    </source>
</evidence>
<reference evidence="1 2" key="1">
    <citation type="submission" date="2023-08" db="EMBL/GenBank/DDBJ databases">
        <title>A Necator americanus chromosomal reference genome.</title>
        <authorList>
            <person name="Ilik V."/>
            <person name="Petrzelkova K.J."/>
            <person name="Pardy F."/>
            <person name="Fuh T."/>
            <person name="Niatou-Singa F.S."/>
            <person name="Gouil Q."/>
            <person name="Baker L."/>
            <person name="Ritchie M.E."/>
            <person name="Jex A.R."/>
            <person name="Gazzola D."/>
            <person name="Li H."/>
            <person name="Toshio Fujiwara R."/>
            <person name="Zhan B."/>
            <person name="Aroian R.V."/>
            <person name="Pafco B."/>
            <person name="Schwarz E.M."/>
        </authorList>
    </citation>
    <scope>NUCLEOTIDE SEQUENCE [LARGE SCALE GENOMIC DNA]</scope>
    <source>
        <strain evidence="1 2">Aroian</strain>
        <tissue evidence="1">Whole animal</tissue>
    </source>
</reference>